<evidence type="ECO:0000313" key="2">
    <source>
        <dbReference type="Proteomes" id="UP000434580"/>
    </source>
</evidence>
<reference evidence="1 2" key="1">
    <citation type="submission" date="2019-11" db="EMBL/GenBank/DDBJ databases">
        <authorList>
            <person name="Holert J."/>
        </authorList>
    </citation>
    <scope>NUCLEOTIDE SEQUENCE [LARGE SCALE GENOMIC DNA]</scope>
    <source>
        <strain evidence="1">BC5_2</strain>
    </source>
</reference>
<dbReference type="AlphaFoldDB" id="A0A5S9PCU3"/>
<sequence>MPIQLTTIEKRNKQLRHSIEEFIHQQNGALFITMTFIEGTSDIDCRTAANELIKSTNRKLFGPRFKQRDQCIEGFVIQERCLNNTLHFHMLFNYSDKCLTHQNIQSIDITMRQRLPRLVALSTKSKQPICKGSGFCVKPYFQRCLAAYLLKHIRRCRHHVLDTNNIGILGREGILFGEPVWANYT</sequence>
<protein>
    <recommendedName>
        <fullName evidence="3">Inovirus Gp2 family protein</fullName>
    </recommendedName>
</protein>
<organism evidence="1 2">
    <name type="scientific">BD1-7 clade bacterium</name>
    <dbReference type="NCBI Taxonomy" id="2029982"/>
    <lineage>
        <taxon>Bacteria</taxon>
        <taxon>Pseudomonadati</taxon>
        <taxon>Pseudomonadota</taxon>
        <taxon>Gammaproteobacteria</taxon>
        <taxon>Cellvibrionales</taxon>
        <taxon>Spongiibacteraceae</taxon>
        <taxon>BD1-7 clade</taxon>
    </lineage>
</organism>
<evidence type="ECO:0000313" key="1">
    <source>
        <dbReference type="EMBL" id="CAA0101559.1"/>
    </source>
</evidence>
<dbReference type="EMBL" id="CACSII010000009">
    <property type="protein sequence ID" value="CAA0101559.1"/>
    <property type="molecule type" value="Genomic_DNA"/>
</dbReference>
<gene>
    <name evidence="1" type="ORF">DPBNPPHM_03920</name>
</gene>
<evidence type="ECO:0008006" key="3">
    <source>
        <dbReference type="Google" id="ProtNLM"/>
    </source>
</evidence>
<dbReference type="Proteomes" id="UP000434580">
    <property type="component" value="Unassembled WGS sequence"/>
</dbReference>
<proteinExistence type="predicted"/>
<name>A0A5S9PCU3_9GAMM</name>
<accession>A0A5S9PCU3</accession>
<dbReference type="OrthoDB" id="10008286at2"/>